<name>S3BL90_9BURK</name>
<evidence type="ECO:0000313" key="2">
    <source>
        <dbReference type="Proteomes" id="UP000014400"/>
    </source>
</evidence>
<dbReference type="Proteomes" id="UP000014400">
    <property type="component" value="Unassembled WGS sequence"/>
</dbReference>
<proteinExistence type="predicted"/>
<dbReference type="STRING" id="1203554.HMPREF1476_00240"/>
<dbReference type="AlphaFoldDB" id="S3BL90"/>
<comment type="caution">
    <text evidence="1">The sequence shown here is derived from an EMBL/GenBank/DDBJ whole genome shotgun (WGS) entry which is preliminary data.</text>
</comment>
<dbReference type="EMBL" id="ATCF01000004">
    <property type="protein sequence ID" value="EPE02004.1"/>
    <property type="molecule type" value="Genomic_DNA"/>
</dbReference>
<keyword evidence="2" id="KW-1185">Reference proteome</keyword>
<gene>
    <name evidence="1" type="ORF">HMPREF1476_00240</name>
</gene>
<evidence type="ECO:0000313" key="1">
    <source>
        <dbReference type="EMBL" id="EPE02004.1"/>
    </source>
</evidence>
<dbReference type="HOGENOM" id="CLU_2425873_0_0_4"/>
<dbReference type="PATRIC" id="fig|1203554.3.peg.218"/>
<dbReference type="RefSeq" id="WP_016473675.1">
    <property type="nucleotide sequence ID" value="NZ_KE150480.1"/>
</dbReference>
<accession>S3BL90</accession>
<reference evidence="1 2" key="1">
    <citation type="submission" date="2013-04" db="EMBL/GenBank/DDBJ databases">
        <title>The Genome Sequence of Sutterella wadsworthensis HGA0223.</title>
        <authorList>
            <consortium name="The Broad Institute Genomics Platform"/>
            <person name="Earl A."/>
            <person name="Ward D."/>
            <person name="Feldgarden M."/>
            <person name="Gevers D."/>
            <person name="Schmidt T.M."/>
            <person name="Dover J."/>
            <person name="Dai D."/>
            <person name="Walker B."/>
            <person name="Young S."/>
            <person name="Zeng Q."/>
            <person name="Gargeya S."/>
            <person name="Fitzgerald M."/>
            <person name="Haas B."/>
            <person name="Abouelleil A."/>
            <person name="Allen A.W."/>
            <person name="Alvarado L."/>
            <person name="Arachchi H.M."/>
            <person name="Berlin A.M."/>
            <person name="Chapman S.B."/>
            <person name="Gainer-Dewar J."/>
            <person name="Goldberg J."/>
            <person name="Griggs A."/>
            <person name="Gujja S."/>
            <person name="Hansen M."/>
            <person name="Howarth C."/>
            <person name="Imamovic A."/>
            <person name="Ireland A."/>
            <person name="Larimer J."/>
            <person name="McCowan C."/>
            <person name="Murphy C."/>
            <person name="Pearson M."/>
            <person name="Poon T.W."/>
            <person name="Priest M."/>
            <person name="Roberts A."/>
            <person name="Saif S."/>
            <person name="Shea T."/>
            <person name="Sisk P."/>
            <person name="Sykes S."/>
            <person name="Wortman J."/>
            <person name="Nusbaum C."/>
            <person name="Birren B."/>
        </authorList>
    </citation>
    <scope>NUCLEOTIDE SEQUENCE [LARGE SCALE GENOMIC DNA]</scope>
    <source>
        <strain evidence="1 2">HGA0223</strain>
    </source>
</reference>
<protein>
    <submittedName>
        <fullName evidence="1">Uncharacterized protein</fullName>
    </submittedName>
</protein>
<organism evidence="1 2">
    <name type="scientific">Sutterella wadsworthensis HGA0223</name>
    <dbReference type="NCBI Taxonomy" id="1203554"/>
    <lineage>
        <taxon>Bacteria</taxon>
        <taxon>Pseudomonadati</taxon>
        <taxon>Pseudomonadota</taxon>
        <taxon>Betaproteobacteria</taxon>
        <taxon>Burkholderiales</taxon>
        <taxon>Sutterellaceae</taxon>
        <taxon>Sutterella</taxon>
    </lineage>
</organism>
<sequence>MKTLFSKTDWVNNRNKALLRAGEGIIAARRSLDQLDEALQNTTIGVFPEVPVVVDVVHRLRGEIDSILIGFVESSAAPRKRDEDFHRGETK</sequence>